<feature type="compositionally biased region" description="Polar residues" evidence="1">
    <location>
        <begin position="84"/>
        <end position="101"/>
    </location>
</feature>
<organism evidence="2 3">
    <name type="scientific">Stylosanthes scabra</name>
    <dbReference type="NCBI Taxonomy" id="79078"/>
    <lineage>
        <taxon>Eukaryota</taxon>
        <taxon>Viridiplantae</taxon>
        <taxon>Streptophyta</taxon>
        <taxon>Embryophyta</taxon>
        <taxon>Tracheophyta</taxon>
        <taxon>Spermatophyta</taxon>
        <taxon>Magnoliopsida</taxon>
        <taxon>eudicotyledons</taxon>
        <taxon>Gunneridae</taxon>
        <taxon>Pentapetalae</taxon>
        <taxon>rosids</taxon>
        <taxon>fabids</taxon>
        <taxon>Fabales</taxon>
        <taxon>Fabaceae</taxon>
        <taxon>Papilionoideae</taxon>
        <taxon>50 kb inversion clade</taxon>
        <taxon>dalbergioids sensu lato</taxon>
        <taxon>Dalbergieae</taxon>
        <taxon>Pterocarpus clade</taxon>
        <taxon>Stylosanthes</taxon>
    </lineage>
</organism>
<feature type="region of interest" description="Disordered" evidence="1">
    <location>
        <begin position="75"/>
        <end position="101"/>
    </location>
</feature>
<comment type="caution">
    <text evidence="2">The sequence shown here is derived from an EMBL/GenBank/DDBJ whole genome shotgun (WGS) entry which is preliminary data.</text>
</comment>
<gene>
    <name evidence="2" type="ORF">PIB30_059716</name>
</gene>
<sequence length="101" mass="11308">MKKIKVENDEEFIKLLEEDHIEQMIQEATNLRDSIFNEDARDRDAYWLRQKLGVEGAKLGVKIAASVTTAVHGNGTAVAHRTTPRSSPLASRLKNSTDSED</sequence>
<keyword evidence="3" id="KW-1185">Reference proteome</keyword>
<evidence type="ECO:0000313" key="3">
    <source>
        <dbReference type="Proteomes" id="UP001341840"/>
    </source>
</evidence>
<name>A0ABU6XIC9_9FABA</name>
<evidence type="ECO:0000256" key="1">
    <source>
        <dbReference type="SAM" id="MobiDB-lite"/>
    </source>
</evidence>
<dbReference type="EMBL" id="JASCZI010211966">
    <property type="protein sequence ID" value="MED6197764.1"/>
    <property type="molecule type" value="Genomic_DNA"/>
</dbReference>
<protein>
    <submittedName>
        <fullName evidence="2">Uncharacterized protein</fullName>
    </submittedName>
</protein>
<accession>A0ABU6XIC9</accession>
<reference evidence="2 3" key="1">
    <citation type="journal article" date="2023" name="Plants (Basel)">
        <title>Bridging the Gap: Combining Genomics and Transcriptomics Approaches to Understand Stylosanthes scabra, an Orphan Legume from the Brazilian Caatinga.</title>
        <authorList>
            <person name="Ferreira-Neto J.R.C."/>
            <person name="da Silva M.D."/>
            <person name="Binneck E."/>
            <person name="de Melo N.F."/>
            <person name="da Silva R.H."/>
            <person name="de Melo A.L.T.M."/>
            <person name="Pandolfi V."/>
            <person name="Bustamante F.O."/>
            <person name="Brasileiro-Vidal A.C."/>
            <person name="Benko-Iseppon A.M."/>
        </authorList>
    </citation>
    <scope>NUCLEOTIDE SEQUENCE [LARGE SCALE GENOMIC DNA]</scope>
    <source>
        <tissue evidence="2">Leaves</tissue>
    </source>
</reference>
<dbReference type="Proteomes" id="UP001341840">
    <property type="component" value="Unassembled WGS sequence"/>
</dbReference>
<proteinExistence type="predicted"/>
<evidence type="ECO:0000313" key="2">
    <source>
        <dbReference type="EMBL" id="MED6197764.1"/>
    </source>
</evidence>